<evidence type="ECO:0000256" key="1">
    <source>
        <dbReference type="SAM" id="MobiDB-lite"/>
    </source>
</evidence>
<keyword evidence="2" id="KW-0472">Membrane</keyword>
<dbReference type="EMBL" id="FOHX01000001">
    <property type="protein sequence ID" value="SES67625.1"/>
    <property type="molecule type" value="Genomic_DNA"/>
</dbReference>
<feature type="transmembrane region" description="Helical" evidence="2">
    <location>
        <begin position="138"/>
        <end position="156"/>
    </location>
</feature>
<evidence type="ECO:0000256" key="2">
    <source>
        <dbReference type="SAM" id="Phobius"/>
    </source>
</evidence>
<keyword evidence="2" id="KW-1133">Transmembrane helix</keyword>
<feature type="transmembrane region" description="Helical" evidence="2">
    <location>
        <begin position="356"/>
        <end position="381"/>
    </location>
</feature>
<sequence length="490" mass="49771">MGANHAHGPAAPLSRRTLMAGLAVLVPLAIVTLAALIWLWPDGGQAAAPAETGSQRLGGTVTAVTLTPCAAVSEGAPRPDPATCGKATVKVGDGPDTGKDVELRLPSGPGAQRFAAGDAVILLRAPDGGYQLSDHDRGTPLLLFGLAFALAVIAFGRWRGVTALAGLAVTFVLLLTFVIPGIIEGKPPILVAVVGAAAIMLTVLYLTHGFSPSTTTAVLGTLAALALTAGLSSAALGLAQLNGATDDVAVTVGMSLPIDTRGLLLAGIIIGALGVLDDVTVTQAVTVTELAQANPSYGFVRLYRAAARVGRAHIASVINTIILAYAGASLPLLLLFSIGSQPLGEVLTTPVVAQEIVRSIAGTLGLISAVPVTTALAAFAAARRAGSAPEQAGPADDEPGDFFSRRDDADDDEDFFSRVGGDGHVAAPGEAERRESPVPEGGFFTPSPQRPGGPSALRPDPHPAYPSSGASDVHGQPPAERRASRHRRRA</sequence>
<dbReference type="PANTHER" id="PTHR41771:SF1">
    <property type="entry name" value="MEMBRANE PROTEIN"/>
    <property type="match status" value="1"/>
</dbReference>
<dbReference type="RefSeq" id="WP_091075253.1">
    <property type="nucleotide sequence ID" value="NZ_FOHX01000001.1"/>
</dbReference>
<dbReference type="InterPro" id="IPR012507">
    <property type="entry name" value="YibE_F"/>
</dbReference>
<dbReference type="PANTHER" id="PTHR41771">
    <property type="entry name" value="MEMBRANE PROTEIN-RELATED"/>
    <property type="match status" value="1"/>
</dbReference>
<dbReference type="OrthoDB" id="5846312at2"/>
<dbReference type="Pfam" id="PF07907">
    <property type="entry name" value="YibE_F"/>
    <property type="match status" value="1"/>
</dbReference>
<keyword evidence="4" id="KW-1185">Reference proteome</keyword>
<protein>
    <submittedName>
        <fullName evidence="3">Uncharacterized membrane protein</fullName>
    </submittedName>
</protein>
<reference evidence="3 4" key="1">
    <citation type="submission" date="2016-10" db="EMBL/GenBank/DDBJ databases">
        <authorList>
            <person name="de Groot N.N."/>
        </authorList>
    </citation>
    <scope>NUCLEOTIDE SEQUENCE [LARGE SCALE GENOMIC DNA]</scope>
    <source>
        <strain evidence="3 4">CGMCC 4.5598</strain>
    </source>
</reference>
<proteinExistence type="predicted"/>
<feature type="region of interest" description="Disordered" evidence="1">
    <location>
        <begin position="386"/>
        <end position="490"/>
    </location>
</feature>
<dbReference type="InterPro" id="IPR006311">
    <property type="entry name" value="TAT_signal"/>
</dbReference>
<feature type="transmembrane region" description="Helical" evidence="2">
    <location>
        <begin position="163"/>
        <end position="183"/>
    </location>
</feature>
<feature type="transmembrane region" description="Helical" evidence="2">
    <location>
        <begin position="258"/>
        <end position="276"/>
    </location>
</feature>
<dbReference type="PROSITE" id="PS51318">
    <property type="entry name" value="TAT"/>
    <property type="match status" value="1"/>
</dbReference>
<name>A0A1H9YFC1_9ACTN</name>
<gene>
    <name evidence="3" type="ORF">SAMN05421811_10115</name>
</gene>
<evidence type="ECO:0000313" key="4">
    <source>
        <dbReference type="Proteomes" id="UP000199361"/>
    </source>
</evidence>
<feature type="transmembrane region" description="Helical" evidence="2">
    <location>
        <begin position="218"/>
        <end position="238"/>
    </location>
</feature>
<evidence type="ECO:0000313" key="3">
    <source>
        <dbReference type="EMBL" id="SES67625.1"/>
    </source>
</evidence>
<accession>A0A1H9YFC1</accession>
<feature type="transmembrane region" description="Helical" evidence="2">
    <location>
        <begin position="20"/>
        <end position="40"/>
    </location>
</feature>
<feature type="transmembrane region" description="Helical" evidence="2">
    <location>
        <begin position="189"/>
        <end position="206"/>
    </location>
</feature>
<dbReference type="Proteomes" id="UP000199361">
    <property type="component" value="Unassembled WGS sequence"/>
</dbReference>
<organism evidence="3 4">
    <name type="scientific">Nonomuraea wenchangensis</name>
    <dbReference type="NCBI Taxonomy" id="568860"/>
    <lineage>
        <taxon>Bacteria</taxon>
        <taxon>Bacillati</taxon>
        <taxon>Actinomycetota</taxon>
        <taxon>Actinomycetes</taxon>
        <taxon>Streptosporangiales</taxon>
        <taxon>Streptosporangiaceae</taxon>
        <taxon>Nonomuraea</taxon>
    </lineage>
</organism>
<dbReference type="AlphaFoldDB" id="A0A1H9YFC1"/>
<feature type="transmembrane region" description="Helical" evidence="2">
    <location>
        <begin position="314"/>
        <end position="336"/>
    </location>
</feature>
<keyword evidence="2" id="KW-0812">Transmembrane</keyword>
<dbReference type="STRING" id="568860.SAMN05421811_10115"/>